<keyword evidence="4" id="KW-1185">Reference proteome</keyword>
<sequence length="170" mass="18570">MTHKKYGIMGNVACNNSAAFDKEAHYSQALVQAKDLIVGIDNHIGALANVTALFKESFPYYSWIGFYIVDGDTLKLGPFQGPVACYEIKKGKGVCGTAWKGRQTVIVPDVLQFPGHIACSSRSRSEIVVPIFRGDEVIAVIDVDSESFGSFDSADQYNLEQLADILTPLF</sequence>
<comment type="similarity">
    <text evidence="1">Belongs to the free Met sulfoxide reductase family.</text>
</comment>
<dbReference type="InterPro" id="IPR003018">
    <property type="entry name" value="GAF"/>
</dbReference>
<protein>
    <submittedName>
        <fullName evidence="3">Putative GAF sensor protein</fullName>
    </submittedName>
</protein>
<evidence type="ECO:0000313" key="4">
    <source>
        <dbReference type="Proteomes" id="UP000002772"/>
    </source>
</evidence>
<evidence type="ECO:0000259" key="2">
    <source>
        <dbReference type="Pfam" id="PF13185"/>
    </source>
</evidence>
<dbReference type="GO" id="GO:0033745">
    <property type="term" value="F:L-methionine-(R)-S-oxide reductase activity"/>
    <property type="evidence" value="ECO:0007669"/>
    <property type="project" value="TreeGrafter"/>
</dbReference>
<feature type="domain" description="GAF" evidence="2">
    <location>
        <begin position="61"/>
        <end position="165"/>
    </location>
</feature>
<dbReference type="HOGENOM" id="CLU_077738_2_0_10"/>
<gene>
    <name evidence="3" type="ORF">Premu_2175</name>
</gene>
<dbReference type="SUPFAM" id="SSF55781">
    <property type="entry name" value="GAF domain-like"/>
    <property type="match status" value="1"/>
</dbReference>
<dbReference type="eggNOG" id="COG1956">
    <property type="taxonomic scope" value="Bacteria"/>
</dbReference>
<accession>F8N885</accession>
<dbReference type="RefSeq" id="WP_007575212.1">
    <property type="nucleotide sequence ID" value="NZ_BPTS01000002.1"/>
</dbReference>
<dbReference type="PANTHER" id="PTHR21021">
    <property type="entry name" value="GAF/PUTATIVE CYTOSKELETAL PROTEIN"/>
    <property type="match status" value="1"/>
</dbReference>
<name>F8N885_9BACT</name>
<dbReference type="PANTHER" id="PTHR21021:SF15">
    <property type="entry name" value="FREE METHIONINE-R-SULFOXIDE REDUCTASE"/>
    <property type="match status" value="1"/>
</dbReference>
<evidence type="ECO:0000313" key="3">
    <source>
        <dbReference type="EMBL" id="EGN57564.1"/>
    </source>
</evidence>
<dbReference type="Pfam" id="PF13185">
    <property type="entry name" value="GAF_2"/>
    <property type="match status" value="1"/>
</dbReference>
<dbReference type="Proteomes" id="UP000002772">
    <property type="component" value="Unassembled WGS sequence"/>
</dbReference>
<evidence type="ECO:0000256" key="1">
    <source>
        <dbReference type="ARBA" id="ARBA00038454"/>
    </source>
</evidence>
<organism evidence="3 4">
    <name type="scientific">Hallella multisaccharivorax DSM 17128</name>
    <dbReference type="NCBI Taxonomy" id="688246"/>
    <lineage>
        <taxon>Bacteria</taxon>
        <taxon>Pseudomonadati</taxon>
        <taxon>Bacteroidota</taxon>
        <taxon>Bacteroidia</taxon>
        <taxon>Bacteroidales</taxon>
        <taxon>Prevotellaceae</taxon>
        <taxon>Hallella</taxon>
    </lineage>
</organism>
<dbReference type="InterPro" id="IPR051330">
    <property type="entry name" value="Phosphatase_reg/MetRdx"/>
</dbReference>
<dbReference type="AlphaFoldDB" id="F8N885"/>
<proteinExistence type="inferred from homology"/>
<dbReference type="InterPro" id="IPR029016">
    <property type="entry name" value="GAF-like_dom_sf"/>
</dbReference>
<dbReference type="Gene3D" id="3.30.450.40">
    <property type="match status" value="1"/>
</dbReference>
<dbReference type="GO" id="GO:0005829">
    <property type="term" value="C:cytosol"/>
    <property type="evidence" value="ECO:0007669"/>
    <property type="project" value="TreeGrafter"/>
</dbReference>
<dbReference type="EMBL" id="GL945017">
    <property type="protein sequence ID" value="EGN57564.1"/>
    <property type="molecule type" value="Genomic_DNA"/>
</dbReference>
<reference evidence="4" key="1">
    <citation type="journal article" date="2011" name="Stand. Genomic Sci.">
        <title>Non-contiguous finished genome sequence of the opportunistic oral pathogen Prevotella multisaccharivorax type strain (PPPA20).</title>
        <authorList>
            <person name="Pati A."/>
            <person name="Gronow S."/>
            <person name="Lu M."/>
            <person name="Lapidus A."/>
            <person name="Nolan M."/>
            <person name="Lucas S."/>
            <person name="Hammon N."/>
            <person name="Deshpande S."/>
            <person name="Cheng J.F."/>
            <person name="Tapia R."/>
            <person name="Han C."/>
            <person name="Goodwin L."/>
            <person name="Pitluck S."/>
            <person name="Liolios K."/>
            <person name="Pagani I."/>
            <person name="Mavromatis K."/>
            <person name="Mikhailova N."/>
            <person name="Huntemann M."/>
            <person name="Chen A."/>
            <person name="Palaniappan K."/>
            <person name="Land M."/>
            <person name="Hauser L."/>
            <person name="Detter J.C."/>
            <person name="Brambilla E.M."/>
            <person name="Rohde M."/>
            <person name="Goker M."/>
            <person name="Woyke T."/>
            <person name="Bristow J."/>
            <person name="Eisen J.A."/>
            <person name="Markowitz V."/>
            <person name="Hugenholtz P."/>
            <person name="Kyrpides N.C."/>
            <person name="Klenk H.P."/>
            <person name="Ivanova N."/>
        </authorList>
    </citation>
    <scope>NUCLEOTIDE SEQUENCE [LARGE SCALE GENOMIC DNA]</scope>
    <source>
        <strain evidence="4">DSM 17128</strain>
    </source>
</reference>
<dbReference type="FunFam" id="3.30.450.40:FF:000008">
    <property type="entry name" value="GAF domain-containing proteins"/>
    <property type="match status" value="1"/>
</dbReference>